<organism evidence="3">
    <name type="scientific">Camponotus floridanus</name>
    <name type="common">Florida carpenter ant</name>
    <dbReference type="NCBI Taxonomy" id="104421"/>
    <lineage>
        <taxon>Eukaryota</taxon>
        <taxon>Metazoa</taxon>
        <taxon>Ecdysozoa</taxon>
        <taxon>Arthropoda</taxon>
        <taxon>Hexapoda</taxon>
        <taxon>Insecta</taxon>
        <taxon>Pterygota</taxon>
        <taxon>Neoptera</taxon>
        <taxon>Endopterygota</taxon>
        <taxon>Hymenoptera</taxon>
        <taxon>Apocrita</taxon>
        <taxon>Aculeata</taxon>
        <taxon>Formicoidea</taxon>
        <taxon>Formicidae</taxon>
        <taxon>Formicinae</taxon>
        <taxon>Camponotus</taxon>
    </lineage>
</organism>
<dbReference type="AlphaFoldDB" id="E1ZZK6"/>
<reference evidence="2 3" key="1">
    <citation type="journal article" date="2010" name="Science">
        <title>Genomic comparison of the ants Camponotus floridanus and Harpegnathos saltator.</title>
        <authorList>
            <person name="Bonasio R."/>
            <person name="Zhang G."/>
            <person name="Ye C."/>
            <person name="Mutti N.S."/>
            <person name="Fang X."/>
            <person name="Qin N."/>
            <person name="Donahue G."/>
            <person name="Yang P."/>
            <person name="Li Q."/>
            <person name="Li C."/>
            <person name="Zhang P."/>
            <person name="Huang Z."/>
            <person name="Berger S.L."/>
            <person name="Reinberg D."/>
            <person name="Wang J."/>
            <person name="Liebig J."/>
        </authorList>
    </citation>
    <scope>NUCLEOTIDE SEQUENCE [LARGE SCALE GENOMIC DNA]</scope>
    <source>
        <strain evidence="3">C129</strain>
    </source>
</reference>
<dbReference type="OrthoDB" id="7578441at2759"/>
<dbReference type="InParanoid" id="E1ZZK6"/>
<evidence type="ECO:0000313" key="2">
    <source>
        <dbReference type="EMBL" id="EFN73383.1"/>
    </source>
</evidence>
<keyword evidence="3" id="KW-1185">Reference proteome</keyword>
<gene>
    <name evidence="2" type="ORF">EAG_12508</name>
</gene>
<accession>E1ZZK6</accession>
<feature type="domain" description="Double jelly roll-like" evidence="1">
    <location>
        <begin position="60"/>
        <end position="94"/>
    </location>
</feature>
<sequence length="132" mass="15249">MGKEEALRSLTAIARVIMSLILTLTGRSNVLTASYFPPLDLSDDDYELGLTNFETYNTIPNEIRYELDGVEIDRNRNVGITSTIKNYVDGRTRQDLEERRMGSRDWTERRRVGGRLQRLRSSRHAARFLRGL</sequence>
<dbReference type="Proteomes" id="UP000000311">
    <property type="component" value="Unassembled WGS sequence"/>
</dbReference>
<name>E1ZZK6_CAMFO</name>
<evidence type="ECO:0000313" key="3">
    <source>
        <dbReference type="Proteomes" id="UP000000311"/>
    </source>
</evidence>
<proteinExistence type="predicted"/>
<dbReference type="InterPro" id="IPR049512">
    <property type="entry name" value="DJR-like_dom"/>
</dbReference>
<evidence type="ECO:0000259" key="1">
    <source>
        <dbReference type="Pfam" id="PF21738"/>
    </source>
</evidence>
<protein>
    <recommendedName>
        <fullName evidence="1">Double jelly roll-like domain-containing protein</fullName>
    </recommendedName>
</protein>
<dbReference type="Pfam" id="PF21738">
    <property type="entry name" value="DJR-like_dom"/>
    <property type="match status" value="1"/>
</dbReference>
<dbReference type="EMBL" id="GL435390">
    <property type="protein sequence ID" value="EFN73383.1"/>
    <property type="molecule type" value="Genomic_DNA"/>
</dbReference>